<dbReference type="PROSITE" id="PS50096">
    <property type="entry name" value="IQ"/>
    <property type="match status" value="1"/>
</dbReference>
<feature type="region of interest" description="Disordered" evidence="1">
    <location>
        <begin position="1123"/>
        <end position="1150"/>
    </location>
</feature>
<dbReference type="Pfam" id="PF00612">
    <property type="entry name" value="IQ"/>
    <property type="match status" value="1"/>
</dbReference>
<dbReference type="EMBL" id="JAPFFF010000079">
    <property type="protein sequence ID" value="KAK8835577.1"/>
    <property type="molecule type" value="Genomic_DNA"/>
</dbReference>
<feature type="compositionally biased region" description="Polar residues" evidence="1">
    <location>
        <begin position="120"/>
        <end position="134"/>
    </location>
</feature>
<dbReference type="Proteomes" id="UP001470230">
    <property type="component" value="Unassembled WGS sequence"/>
</dbReference>
<comment type="caution">
    <text evidence="3">The sequence shown here is derived from an EMBL/GenBank/DDBJ whole genome shotgun (WGS) entry which is preliminary data.</text>
</comment>
<dbReference type="CDD" id="cd23767">
    <property type="entry name" value="IQCD"/>
    <property type="match status" value="1"/>
</dbReference>
<evidence type="ECO:0000313" key="3">
    <source>
        <dbReference type="EMBL" id="KAK8835577.1"/>
    </source>
</evidence>
<dbReference type="SUPFAM" id="SSF52540">
    <property type="entry name" value="P-loop containing nucleoside triphosphate hydrolases"/>
    <property type="match status" value="1"/>
</dbReference>
<dbReference type="InterPro" id="IPR056855">
    <property type="entry name" value="ATP-grasp_IQCH"/>
</dbReference>
<dbReference type="PANTHER" id="PTHR14465">
    <property type="entry name" value="IQ DOMAIN-CONTAINING PROTEIN H"/>
    <property type="match status" value="1"/>
</dbReference>
<name>A0ABR2GQB7_9EUKA</name>
<reference evidence="3 4" key="1">
    <citation type="submission" date="2024-04" db="EMBL/GenBank/DDBJ databases">
        <title>Tritrichomonas musculus Genome.</title>
        <authorList>
            <person name="Alves-Ferreira E."/>
            <person name="Grigg M."/>
            <person name="Lorenzi H."/>
            <person name="Galac M."/>
        </authorList>
    </citation>
    <scope>NUCLEOTIDE SEQUENCE [LARGE SCALE GENOMIC DNA]</scope>
    <source>
        <strain evidence="3 4">EAF2021</strain>
    </source>
</reference>
<keyword evidence="4" id="KW-1185">Reference proteome</keyword>
<dbReference type="SMART" id="SM00015">
    <property type="entry name" value="IQ"/>
    <property type="match status" value="2"/>
</dbReference>
<feature type="compositionally biased region" description="Basic residues" evidence="1">
    <location>
        <begin position="254"/>
        <end position="267"/>
    </location>
</feature>
<feature type="compositionally biased region" description="Basic and acidic residues" evidence="1">
    <location>
        <begin position="218"/>
        <end position="247"/>
    </location>
</feature>
<feature type="compositionally biased region" description="Polar residues" evidence="1">
    <location>
        <begin position="184"/>
        <end position="201"/>
    </location>
</feature>
<organism evidence="3 4">
    <name type="scientific">Tritrichomonas musculus</name>
    <dbReference type="NCBI Taxonomy" id="1915356"/>
    <lineage>
        <taxon>Eukaryota</taxon>
        <taxon>Metamonada</taxon>
        <taxon>Parabasalia</taxon>
        <taxon>Tritrichomonadida</taxon>
        <taxon>Tritrichomonadidae</taxon>
        <taxon>Tritrichomonas</taxon>
    </lineage>
</organism>
<evidence type="ECO:0000256" key="1">
    <source>
        <dbReference type="SAM" id="MobiDB-lite"/>
    </source>
</evidence>
<proteinExistence type="predicted"/>
<feature type="region of interest" description="Disordered" evidence="1">
    <location>
        <begin position="109"/>
        <end position="134"/>
    </location>
</feature>
<dbReference type="InterPro" id="IPR027417">
    <property type="entry name" value="P-loop_NTPase"/>
</dbReference>
<accession>A0ABR2GQB7</accession>
<evidence type="ECO:0000259" key="2">
    <source>
        <dbReference type="Pfam" id="PF24923"/>
    </source>
</evidence>
<feature type="region of interest" description="Disordered" evidence="1">
    <location>
        <begin position="146"/>
        <end position="296"/>
    </location>
</feature>
<dbReference type="PANTHER" id="PTHR14465:SF0">
    <property type="entry name" value="IQ DOMAIN-CONTAINING PROTEIN H"/>
    <property type="match status" value="1"/>
</dbReference>
<sequence>MMDANYVHQRDVANILENLHQQIEEANKDKGKIPDEVLTKKIKDLISSADRDLRLKTQSIMRTRLTQSKTIPVNFAPLVQLDGHPFQTPYVPLPDPKTQTNITFTNMASTTPRVKRREQPISSTSKTNLGSRFQLSTETSAPLYGFNPNLSMHRTKPSSVPKQDLLPTDTPNTVSHFFKKSTKQKNIQSNLSDPASKSQSPRAIDHKSASSKSQSSRIPDHKSQSSRVQDHKSISSKSQHETNDQRLSKTARAPNKKQTKPHSKTTKPVKNPPLSPSTIRKHLPERPKTSITYNSNTTTKMPLMATMALTSRKRAIADYSPKLPQVNNHDPRADPPPINDTIVDKYGLQHLTESRHVRQENINEHLKGLFVVSPFKKDIGADYRNFKQNYYLDPVTPAKVEKERPKLDLLRIPSDEDDAALSTATGHYIFTLVNGIPVSSSQEFQAFKRYHSTVWESIEIILNMLTPICEQYGMSEIKVDGNIITEFTKYEPDEIPVARLFRCFMTLPRTKRTSTKVGFGFVGPKAEEKAATFIQSIWRGYNARRVVRMIRRQNAAAKTIQDQWRVYKNWKLFIKALEHERQKKMLRFESFQNDSSAFKLNEPHVLVHLVSSFDSIEVGRLTFLKNKNTTLVLYLRKAPPPEVSNIIRNIFTDTQRLHVLTSSLRLPNNFIIEDLFASDPKIMEQIKLIAGPMPIYIFPTITHYALVDSSIKLNALALAPSPSRVQMYTSRESMRRILKNTGSRLFESSLEIFDNDTLCSELAGLAVSNIQIQTWVLRTNDESIGWLNMSDFVLIEQLRAHRNTLTEDDLLDKSFRDVLKQNISKDLKHVLNTTGQNTPENFIHNFFTVGGLIEAGPLHLKSGPAVAFFVPPVGRPSIVGSWETLYISQYEPFATIHPAFTVALEKLKKKTLKIAAECSSKRLIGINVIKYFYSARNVIDSENFEDQYKMKLTPDNLVIGKIDESMNQFFAQALLKTSFDEESMSIGPSKYAYVQRRFEMPAAIDLATLREKFENYSIPIDLKVFFLPSFNDNSIYSFLVAEDTPEKLVNLVYNTLVTLVDYIFEIEKYPKSEVLKYLASIEFLKQQYDTTKELSSTLLMKKIKTPPIRKSLEQRLFQFDKLNDENENNPEMKNNEEVQEDDSSFLSTIE</sequence>
<feature type="compositionally biased region" description="Polar residues" evidence="1">
    <location>
        <begin position="148"/>
        <end position="161"/>
    </location>
</feature>
<dbReference type="Pfam" id="PF24923">
    <property type="entry name" value="ATP-grasp_IQCH"/>
    <property type="match status" value="1"/>
</dbReference>
<feature type="domain" description="IQCH-like ATP-grasp" evidence="2">
    <location>
        <begin position="725"/>
        <end position="926"/>
    </location>
</feature>
<dbReference type="Gene3D" id="1.20.5.190">
    <property type="match status" value="1"/>
</dbReference>
<gene>
    <name evidence="3" type="ORF">M9Y10_042463</name>
</gene>
<protein>
    <recommendedName>
        <fullName evidence="2">IQCH-like ATP-grasp domain-containing protein</fullName>
    </recommendedName>
</protein>
<evidence type="ECO:0000313" key="4">
    <source>
        <dbReference type="Proteomes" id="UP001470230"/>
    </source>
</evidence>
<dbReference type="InterPro" id="IPR000048">
    <property type="entry name" value="IQ_motif_EF-hand-BS"/>
</dbReference>
<dbReference type="InterPro" id="IPR038752">
    <property type="entry name" value="IQCH"/>
</dbReference>